<dbReference type="PANTHER" id="PTHR28081:SF1">
    <property type="entry name" value="DAMAGE-REGULATED IMPORT FACILITATOR 1"/>
    <property type="match status" value="1"/>
</dbReference>
<accession>A0A1E1LFE9</accession>
<feature type="compositionally biased region" description="Low complexity" evidence="6">
    <location>
        <begin position="170"/>
        <end position="180"/>
    </location>
</feature>
<feature type="region of interest" description="Disordered" evidence="6">
    <location>
        <begin position="102"/>
        <end position="122"/>
    </location>
</feature>
<dbReference type="EMBL" id="FJUX01000113">
    <property type="protein sequence ID" value="CZT09256.1"/>
    <property type="molecule type" value="Genomic_DNA"/>
</dbReference>
<dbReference type="Pfam" id="PF08591">
    <property type="entry name" value="RNR_inhib"/>
    <property type="match status" value="1"/>
</dbReference>
<feature type="region of interest" description="Disordered" evidence="6">
    <location>
        <begin position="1"/>
        <end position="36"/>
    </location>
</feature>
<gene>
    <name evidence="7" type="ORF">RAG0_14068</name>
</gene>
<evidence type="ECO:0000256" key="2">
    <source>
        <dbReference type="ARBA" id="ARBA00004496"/>
    </source>
</evidence>
<evidence type="ECO:0000256" key="4">
    <source>
        <dbReference type="ARBA" id="ARBA00022490"/>
    </source>
</evidence>
<feature type="compositionally biased region" description="Acidic residues" evidence="6">
    <location>
        <begin position="155"/>
        <end position="166"/>
    </location>
</feature>
<comment type="subcellular location">
    <subcellularLocation>
        <location evidence="2">Cytoplasm</location>
    </subcellularLocation>
    <subcellularLocation>
        <location evidence="1">Nucleus</location>
    </subcellularLocation>
</comment>
<dbReference type="InterPro" id="IPR013900">
    <property type="entry name" value="RNR_inhibitor"/>
</dbReference>
<keyword evidence="8" id="KW-1185">Reference proteome</keyword>
<dbReference type="GO" id="GO:1990846">
    <property type="term" value="F:ribonucleoside-diphosphate reductase inhibitor activity"/>
    <property type="evidence" value="ECO:0007669"/>
    <property type="project" value="TreeGrafter"/>
</dbReference>
<evidence type="ECO:0000256" key="5">
    <source>
        <dbReference type="ARBA" id="ARBA00023242"/>
    </source>
</evidence>
<keyword evidence="4" id="KW-0963">Cytoplasm</keyword>
<protein>
    <submittedName>
        <fullName evidence="7">Uncharacterized protein</fullName>
    </submittedName>
</protein>
<dbReference type="GO" id="GO:0005737">
    <property type="term" value="C:cytoplasm"/>
    <property type="evidence" value="ECO:0007669"/>
    <property type="project" value="UniProtKB-SubCell"/>
</dbReference>
<name>A0A1E1LFE9_9HELO</name>
<dbReference type="GO" id="GO:0005634">
    <property type="term" value="C:nucleus"/>
    <property type="evidence" value="ECO:0007669"/>
    <property type="project" value="UniProtKB-SubCell"/>
</dbReference>
<comment type="similarity">
    <text evidence="3">Belongs to the DIF1/spd1 family.</text>
</comment>
<dbReference type="OrthoDB" id="4072855at2759"/>
<organism evidence="7 8">
    <name type="scientific">Rhynchosporium agropyri</name>
    <dbReference type="NCBI Taxonomy" id="914238"/>
    <lineage>
        <taxon>Eukaryota</taxon>
        <taxon>Fungi</taxon>
        <taxon>Dikarya</taxon>
        <taxon>Ascomycota</taxon>
        <taxon>Pezizomycotina</taxon>
        <taxon>Leotiomycetes</taxon>
        <taxon>Helotiales</taxon>
        <taxon>Ploettnerulaceae</taxon>
        <taxon>Rhynchosporium</taxon>
    </lineage>
</organism>
<evidence type="ECO:0000256" key="6">
    <source>
        <dbReference type="SAM" id="MobiDB-lite"/>
    </source>
</evidence>
<evidence type="ECO:0000313" key="7">
    <source>
        <dbReference type="EMBL" id="CZT09256.1"/>
    </source>
</evidence>
<feature type="region of interest" description="Disordered" evidence="6">
    <location>
        <begin position="145"/>
        <end position="221"/>
    </location>
</feature>
<dbReference type="Proteomes" id="UP000178912">
    <property type="component" value="Unassembled WGS sequence"/>
</dbReference>
<evidence type="ECO:0000313" key="8">
    <source>
        <dbReference type="Proteomes" id="UP000178912"/>
    </source>
</evidence>
<dbReference type="AlphaFoldDB" id="A0A1E1LFE9"/>
<reference evidence="8" key="1">
    <citation type="submission" date="2016-03" db="EMBL/GenBank/DDBJ databases">
        <authorList>
            <person name="Guldener U."/>
        </authorList>
    </citation>
    <scope>NUCLEOTIDE SEQUENCE [LARGE SCALE GENOMIC DNA]</scope>
    <source>
        <strain evidence="8">04CH-RAC-A.6.1</strain>
    </source>
</reference>
<proteinExistence type="inferred from homology"/>
<evidence type="ECO:0000256" key="3">
    <source>
        <dbReference type="ARBA" id="ARBA00005459"/>
    </source>
</evidence>
<feature type="compositionally biased region" description="Low complexity" evidence="6">
    <location>
        <begin position="204"/>
        <end position="219"/>
    </location>
</feature>
<dbReference type="GO" id="GO:0008104">
    <property type="term" value="P:intracellular protein localization"/>
    <property type="evidence" value="ECO:0007669"/>
    <property type="project" value="TreeGrafter"/>
</dbReference>
<sequence length="292" mass="31019">MPRHQAKRPYAGTRSSSQSAITSYFSHASPSQETDINSKPAAYCLSSQPHTSYTPALPHSIQSNLLNVGMRVRKSVPEGYKTGSYSAFTLFADNTVPSDSTYSMSAMSSSPSPPALKTRPRSGARELTPFCGILTVGGMAAQQWGTYNSSGSSGEMDEDSTEEDDVPFLSSQGSTISSSSLQAEGAFTPGGNKRRFFEDEDETSNLFSSSSTGLSPNTFMDTSPVVGERILAVPRRKKSAGGKGPGHISSQVRIFGQENLHGGRNGNGNGDFEDAEFLDYGLAGEVEMSGCN</sequence>
<keyword evidence="5" id="KW-0539">Nucleus</keyword>
<feature type="compositionally biased region" description="Polar residues" evidence="6">
    <location>
        <begin position="13"/>
        <end position="36"/>
    </location>
</feature>
<evidence type="ECO:0000256" key="1">
    <source>
        <dbReference type="ARBA" id="ARBA00004123"/>
    </source>
</evidence>
<dbReference type="PANTHER" id="PTHR28081">
    <property type="entry name" value="DAMAGE-REGULATED IMPORT FACILITATOR 1-RELATED"/>
    <property type="match status" value="1"/>
</dbReference>